<dbReference type="AlphaFoldDB" id="A0A1B6VKR4"/>
<dbReference type="EMBL" id="LUTU01000007">
    <property type="protein sequence ID" value="OAJ67557.1"/>
    <property type="molecule type" value="Genomic_DNA"/>
</dbReference>
<dbReference type="RefSeq" id="WP_064274342.1">
    <property type="nucleotide sequence ID" value="NZ_LUTU01000007.1"/>
</dbReference>
<organism evidence="2 3">
    <name type="scientific">Gluconobacter cerinus</name>
    <dbReference type="NCBI Taxonomy" id="38307"/>
    <lineage>
        <taxon>Bacteria</taxon>
        <taxon>Pseudomonadati</taxon>
        <taxon>Pseudomonadota</taxon>
        <taxon>Alphaproteobacteria</taxon>
        <taxon>Acetobacterales</taxon>
        <taxon>Acetobacteraceae</taxon>
        <taxon>Gluconobacter</taxon>
    </lineage>
</organism>
<evidence type="ECO:0000313" key="3">
    <source>
        <dbReference type="Proteomes" id="UP000077786"/>
    </source>
</evidence>
<gene>
    <name evidence="2" type="ORF">A0123_01598</name>
</gene>
<protein>
    <recommendedName>
        <fullName evidence="4">DUF930 domain-containing protein</fullName>
    </recommendedName>
</protein>
<dbReference type="OrthoDB" id="26727at2"/>
<name>A0A1B6VKR4_9PROT</name>
<feature type="signal peptide" evidence="1">
    <location>
        <begin position="1"/>
        <end position="24"/>
    </location>
</feature>
<comment type="caution">
    <text evidence="2">The sequence shown here is derived from an EMBL/GenBank/DDBJ whole genome shotgun (WGS) entry which is preliminary data.</text>
</comment>
<reference evidence="2 3" key="1">
    <citation type="submission" date="2016-03" db="EMBL/GenBank/DDBJ databases">
        <title>Draft genome sequence of Gluconobacter cerinus strain CECT 9110.</title>
        <authorList>
            <person name="Sainz F."/>
            <person name="Mas A."/>
            <person name="Torija M.J."/>
        </authorList>
    </citation>
    <scope>NUCLEOTIDE SEQUENCE [LARGE SCALE GENOMIC DNA]</scope>
    <source>
        <strain evidence="2 3">CECT 9110</strain>
    </source>
</reference>
<evidence type="ECO:0008006" key="4">
    <source>
        <dbReference type="Google" id="ProtNLM"/>
    </source>
</evidence>
<accession>A0A1B6VKR4</accession>
<keyword evidence="1" id="KW-0732">Signal</keyword>
<dbReference type="PATRIC" id="fig|38307.3.peg.1647"/>
<dbReference type="Proteomes" id="UP000077786">
    <property type="component" value="Unassembled WGS sequence"/>
</dbReference>
<evidence type="ECO:0000313" key="2">
    <source>
        <dbReference type="EMBL" id="OAJ67557.1"/>
    </source>
</evidence>
<evidence type="ECO:0000256" key="1">
    <source>
        <dbReference type="SAM" id="SignalP"/>
    </source>
</evidence>
<feature type="chain" id="PRO_5008590074" description="DUF930 domain-containing protein" evidence="1">
    <location>
        <begin position="25"/>
        <end position="152"/>
    </location>
</feature>
<sequence>MKIDDYLLAGSFLLCLALSGTANAGAHKETGLSPAEQKLISRQIASIRDPEERNAVATQGTAWLMTTYLCQSAARRALVRLGSSSSRFFLQDDKPESQRVINASLIQGRGQYQTKTNPIEWVTFTWECHLDPSTGKVRKFDVKTKNPVRTFP</sequence>
<proteinExistence type="predicted"/>